<evidence type="ECO:0000259" key="3">
    <source>
        <dbReference type="Pfam" id="PF02481"/>
    </source>
</evidence>
<feature type="region of interest" description="Disordered" evidence="2">
    <location>
        <begin position="314"/>
        <end position="341"/>
    </location>
</feature>
<dbReference type="PANTHER" id="PTHR43022">
    <property type="entry name" value="PROTEIN SMF"/>
    <property type="match status" value="1"/>
</dbReference>
<feature type="domain" description="Smf/DprA SLOG" evidence="3">
    <location>
        <begin position="99"/>
        <end position="309"/>
    </location>
</feature>
<dbReference type="Gene3D" id="3.40.50.450">
    <property type="match status" value="1"/>
</dbReference>
<evidence type="ECO:0000313" key="5">
    <source>
        <dbReference type="Proteomes" id="UP000238218"/>
    </source>
</evidence>
<organism evidence="4 5">
    <name type="scientific">Aphanothece cf. minutissima CCALA 015</name>
    <dbReference type="NCBI Taxonomy" id="2107695"/>
    <lineage>
        <taxon>Bacteria</taxon>
        <taxon>Bacillati</taxon>
        <taxon>Cyanobacteriota</taxon>
        <taxon>Cyanophyceae</taxon>
        <taxon>Oscillatoriophycideae</taxon>
        <taxon>Chroococcales</taxon>
        <taxon>Aphanothecaceae</taxon>
        <taxon>Aphanothece</taxon>
    </lineage>
</organism>
<dbReference type="InterPro" id="IPR057666">
    <property type="entry name" value="DrpA_SLOG"/>
</dbReference>
<comment type="caution">
    <text evidence="4">The sequence shown here is derived from an EMBL/GenBank/DDBJ whole genome shotgun (WGS) entry which is preliminary data.</text>
</comment>
<dbReference type="SUPFAM" id="SSF47781">
    <property type="entry name" value="RuvA domain 2-like"/>
    <property type="match status" value="1"/>
</dbReference>
<reference evidence="4 5" key="1">
    <citation type="submission" date="2018-02" db="EMBL/GenBank/DDBJ databases">
        <authorList>
            <person name="Moore K."/>
            <person name="Momper L."/>
        </authorList>
    </citation>
    <scope>NUCLEOTIDE SEQUENCE [LARGE SCALE GENOMIC DNA]</scope>
    <source>
        <strain evidence="4 5">CCALA 015</strain>
    </source>
</reference>
<dbReference type="InterPro" id="IPR003488">
    <property type="entry name" value="DprA"/>
</dbReference>
<comment type="similarity">
    <text evidence="1">Belongs to the DprA/Smf family.</text>
</comment>
<dbReference type="InterPro" id="IPR010994">
    <property type="entry name" value="RuvA_2-like"/>
</dbReference>
<dbReference type="SUPFAM" id="SSF102405">
    <property type="entry name" value="MCP/YpsA-like"/>
    <property type="match status" value="1"/>
</dbReference>
<proteinExistence type="inferred from homology"/>
<sequence length="400" mass="41429">MGDLVQGVFPRRAIPTWDRQQRLWWLLWSRCPGLGWQRLRALEAGCGGLAAAWGASAAELAAVPGLGEGLVAAVVRFRRQWGPRPLEGFAPRCRFGRGVLVPGDRGWPAGLRRLQRPPLQLCWQGRGSLWPHLGHRRAVAVVGTRRPSLHGLSMAQAIGAALAEAGWPVVSGLAEGIDGAAHQGCLEAGGAPVGVLGTPLGRAYPLHHALLQSQVARQGLVVSELAEGTAVRPGSFAARNRLLVAMAAAVVVVECPVVSGALHSAELAWQLELPLWVVPADAGRASALGSNRLLARGATPLLLPADLIGQLGPGPLARSGPGSGPPAAAAAASGQPAHTRPADAGAMAAEGLLAAVGGGASLEQLSLALDRPMAELMPRLLELELAGRLRAEAGLCWRPC</sequence>
<reference evidence="4 5" key="2">
    <citation type="submission" date="2018-03" db="EMBL/GenBank/DDBJ databases">
        <title>The ancient ancestry and fast evolution of plastids.</title>
        <authorList>
            <person name="Moore K.R."/>
            <person name="Magnabosco C."/>
            <person name="Momper L."/>
            <person name="Gold D.A."/>
            <person name="Bosak T."/>
            <person name="Fournier G.P."/>
        </authorList>
    </citation>
    <scope>NUCLEOTIDE SEQUENCE [LARGE SCALE GENOMIC DNA]</scope>
    <source>
        <strain evidence="4 5">CCALA 015</strain>
    </source>
</reference>
<name>A0ABX5F8L8_9CHRO</name>
<accession>A0ABX5F8L8</accession>
<evidence type="ECO:0000313" key="4">
    <source>
        <dbReference type="EMBL" id="PSB37088.1"/>
    </source>
</evidence>
<evidence type="ECO:0000256" key="2">
    <source>
        <dbReference type="SAM" id="MobiDB-lite"/>
    </source>
</evidence>
<gene>
    <name evidence="4" type="ORF">C7B81_11840</name>
</gene>
<protein>
    <submittedName>
        <fullName evidence="4">DNA processing protein DprA</fullName>
    </submittedName>
</protein>
<dbReference type="EMBL" id="PVWP01000007">
    <property type="protein sequence ID" value="PSB37088.1"/>
    <property type="molecule type" value="Genomic_DNA"/>
</dbReference>
<dbReference type="PANTHER" id="PTHR43022:SF1">
    <property type="entry name" value="PROTEIN SMF"/>
    <property type="match status" value="1"/>
</dbReference>
<dbReference type="Proteomes" id="UP000238218">
    <property type="component" value="Unassembled WGS sequence"/>
</dbReference>
<keyword evidence="5" id="KW-1185">Reference proteome</keyword>
<dbReference type="Pfam" id="PF02481">
    <property type="entry name" value="DNA_processg_A"/>
    <property type="match status" value="1"/>
</dbReference>
<dbReference type="RefSeq" id="WP_106221950.1">
    <property type="nucleotide sequence ID" value="NZ_PVWP01000007.1"/>
</dbReference>
<evidence type="ECO:0000256" key="1">
    <source>
        <dbReference type="ARBA" id="ARBA00006525"/>
    </source>
</evidence>